<comment type="caution">
    <text evidence="5">The sequence shown here is derived from an EMBL/GenBank/DDBJ whole genome shotgun (WGS) entry which is preliminary data.</text>
</comment>
<dbReference type="GO" id="GO:0008422">
    <property type="term" value="F:beta-glucosidase activity"/>
    <property type="evidence" value="ECO:0007669"/>
    <property type="project" value="TreeGrafter"/>
</dbReference>
<organism evidence="5 6">
    <name type="scientific">Paramarasmius palmivorus</name>
    <dbReference type="NCBI Taxonomy" id="297713"/>
    <lineage>
        <taxon>Eukaryota</taxon>
        <taxon>Fungi</taxon>
        <taxon>Dikarya</taxon>
        <taxon>Basidiomycota</taxon>
        <taxon>Agaricomycotina</taxon>
        <taxon>Agaricomycetes</taxon>
        <taxon>Agaricomycetidae</taxon>
        <taxon>Agaricales</taxon>
        <taxon>Marasmiineae</taxon>
        <taxon>Marasmiaceae</taxon>
        <taxon>Paramarasmius</taxon>
    </lineage>
</organism>
<proteinExistence type="inferred from homology"/>
<dbReference type="InterPro" id="IPR017853">
    <property type="entry name" value="GH"/>
</dbReference>
<accession>A0AAW0CEN1</accession>
<name>A0AAW0CEN1_9AGAR</name>
<protein>
    <recommendedName>
        <fullName evidence="7">Glycoside hydrolase family 5 domain-containing protein</fullName>
    </recommendedName>
</protein>
<keyword evidence="4" id="KW-0732">Signal</keyword>
<dbReference type="EMBL" id="JAYKXP010000046">
    <property type="protein sequence ID" value="KAK7037497.1"/>
    <property type="molecule type" value="Genomic_DNA"/>
</dbReference>
<dbReference type="GO" id="GO:0009251">
    <property type="term" value="P:glucan catabolic process"/>
    <property type="evidence" value="ECO:0007669"/>
    <property type="project" value="TreeGrafter"/>
</dbReference>
<keyword evidence="6" id="KW-1185">Reference proteome</keyword>
<gene>
    <name evidence="5" type="ORF">VNI00_010989</name>
</gene>
<dbReference type="GO" id="GO:0005576">
    <property type="term" value="C:extracellular region"/>
    <property type="evidence" value="ECO:0007669"/>
    <property type="project" value="TreeGrafter"/>
</dbReference>
<dbReference type="PANTHER" id="PTHR31297">
    <property type="entry name" value="GLUCAN ENDO-1,6-BETA-GLUCOSIDASE B"/>
    <property type="match status" value="1"/>
</dbReference>
<evidence type="ECO:0000256" key="1">
    <source>
        <dbReference type="ARBA" id="ARBA00005641"/>
    </source>
</evidence>
<evidence type="ECO:0008006" key="7">
    <source>
        <dbReference type="Google" id="ProtNLM"/>
    </source>
</evidence>
<evidence type="ECO:0000313" key="6">
    <source>
        <dbReference type="Proteomes" id="UP001383192"/>
    </source>
</evidence>
<evidence type="ECO:0000256" key="4">
    <source>
        <dbReference type="SAM" id="SignalP"/>
    </source>
</evidence>
<dbReference type="AlphaFoldDB" id="A0AAW0CEN1"/>
<reference evidence="5 6" key="1">
    <citation type="submission" date="2024-01" db="EMBL/GenBank/DDBJ databases">
        <title>A draft genome for a cacao thread blight-causing isolate of Paramarasmius palmivorus.</title>
        <authorList>
            <person name="Baruah I.K."/>
            <person name="Bukari Y."/>
            <person name="Amoako-Attah I."/>
            <person name="Meinhardt L.W."/>
            <person name="Bailey B.A."/>
            <person name="Cohen S.P."/>
        </authorList>
    </citation>
    <scope>NUCLEOTIDE SEQUENCE [LARGE SCALE GENOMIC DNA]</scope>
    <source>
        <strain evidence="5 6">GH-12</strain>
    </source>
</reference>
<sequence length="675" mass="73366">MRTFVSGLLAGLIVLTNFSGSSATLRRSNTFDRRVKHAALSKRAPDWPVHYWETKIRGVSLAGWLVLEPWITPSIFTSQDNSNIVDEYTLSQYGNRDAVQATLVNHWNTFITKNDFQKIKDAGLNHIKIPIGYWAWDVSQGEPYHQGQLFYLDQAVGWARDVGVKVVITLQGLPGSQNGFDGSGQKGNINWHKNKQNVDRSSNIIKALAAWYSAQTDVVVAIESIASPAGWVGDDFMNVLRQYYLDSYGNTRYPYATASQGAIVQIIPDAGLSLSSWKGFEPPGSFDGVMIDTHYYSIWCPDCPSRNYDQHIAAACQQNTSLAESELWTVVGEWTTSTTDCANLQFGPMGGSTYDGSAASSVKHGDCSTMSGDGSKFSQDYKNFMRAFFEAQTSTFEANSVGWIYNTWKTENAAESSYSAGLAGGWIPSVATDRAYPNICSGTPLANLTATLPVTNVTLPNNTTLTNNTTVPNNTTVSSNTTTPCPYVCPSSTTVNVGRRDAANSGVLTCPTIQQQPLMIRDSISCQYNSTDGTLITTGQTVCPTNLALSADCAPTVNVTVPAVNTTTPAVNTTTPAVNTTTPVTNTTQPTVPTCTLASTTMQCCKILNPDSSYSYYTYLKDLMVEENLTPDLSKVADYCYTQTSCTQNQVPACCERKSSIDTVVGYNCTVPTYT</sequence>
<dbReference type="GO" id="GO:0009986">
    <property type="term" value="C:cell surface"/>
    <property type="evidence" value="ECO:0007669"/>
    <property type="project" value="TreeGrafter"/>
</dbReference>
<dbReference type="Proteomes" id="UP001383192">
    <property type="component" value="Unassembled WGS sequence"/>
</dbReference>
<comment type="similarity">
    <text evidence="1">Belongs to the glycosyl hydrolase 5 (cellulase A) family.</text>
</comment>
<feature type="chain" id="PRO_5043967841" description="Glycoside hydrolase family 5 domain-containing protein" evidence="4">
    <location>
        <begin position="24"/>
        <end position="675"/>
    </location>
</feature>
<feature type="signal peptide" evidence="4">
    <location>
        <begin position="1"/>
        <end position="23"/>
    </location>
</feature>
<evidence type="ECO:0000256" key="2">
    <source>
        <dbReference type="ARBA" id="ARBA00022801"/>
    </source>
</evidence>
<evidence type="ECO:0000313" key="5">
    <source>
        <dbReference type="EMBL" id="KAK7037497.1"/>
    </source>
</evidence>
<dbReference type="SUPFAM" id="SSF51445">
    <property type="entry name" value="(Trans)glycosidases"/>
    <property type="match status" value="1"/>
</dbReference>
<dbReference type="Gene3D" id="3.20.20.80">
    <property type="entry name" value="Glycosidases"/>
    <property type="match status" value="1"/>
</dbReference>
<evidence type="ECO:0000256" key="3">
    <source>
        <dbReference type="ARBA" id="ARBA00023295"/>
    </source>
</evidence>
<keyword evidence="3" id="KW-0326">Glycosidase</keyword>
<dbReference type="PANTHER" id="PTHR31297:SF42">
    <property type="entry name" value="GLYCOSIDE HYDROLASE FAMILY 5 DOMAIN-CONTAINING PROTEIN"/>
    <property type="match status" value="1"/>
</dbReference>
<keyword evidence="2" id="KW-0378">Hydrolase</keyword>
<dbReference type="InterPro" id="IPR050386">
    <property type="entry name" value="Glycosyl_hydrolase_5"/>
</dbReference>